<feature type="transmembrane region" description="Helical" evidence="1">
    <location>
        <begin position="107"/>
        <end position="129"/>
    </location>
</feature>
<keyword evidence="1" id="KW-0812">Transmembrane</keyword>
<dbReference type="STRING" id="553467.SAMN04488063_2680"/>
<evidence type="ECO:0000256" key="1">
    <source>
        <dbReference type="SAM" id="Phobius"/>
    </source>
</evidence>
<protein>
    <submittedName>
        <fullName evidence="2">Uncharacterized protein</fullName>
    </submittedName>
</protein>
<keyword evidence="1" id="KW-1133">Transmembrane helix</keyword>
<dbReference type="AlphaFoldDB" id="A0A1I2TNG1"/>
<accession>A0A1I2TNG1</accession>
<keyword evidence="3" id="KW-1185">Reference proteome</keyword>
<organism evidence="2 3">
    <name type="scientific">Halopelagius inordinatus</name>
    <dbReference type="NCBI Taxonomy" id="553467"/>
    <lineage>
        <taxon>Archaea</taxon>
        <taxon>Methanobacteriati</taxon>
        <taxon>Methanobacteriota</taxon>
        <taxon>Stenosarchaea group</taxon>
        <taxon>Halobacteria</taxon>
        <taxon>Halobacteriales</taxon>
        <taxon>Haloferacaceae</taxon>
    </lineage>
</organism>
<proteinExistence type="predicted"/>
<feature type="transmembrane region" description="Helical" evidence="1">
    <location>
        <begin position="141"/>
        <end position="161"/>
    </location>
</feature>
<feature type="transmembrane region" description="Helical" evidence="1">
    <location>
        <begin position="36"/>
        <end position="61"/>
    </location>
</feature>
<keyword evidence="1" id="KW-0472">Membrane</keyword>
<dbReference type="EMBL" id="FOOQ01000002">
    <property type="protein sequence ID" value="SFG63861.1"/>
    <property type="molecule type" value="Genomic_DNA"/>
</dbReference>
<feature type="transmembrane region" description="Helical" evidence="1">
    <location>
        <begin position="282"/>
        <end position="310"/>
    </location>
</feature>
<dbReference type="RefSeq" id="WP_245781347.1">
    <property type="nucleotide sequence ID" value="NZ_FOOQ01000002.1"/>
</dbReference>
<feature type="transmembrane region" description="Helical" evidence="1">
    <location>
        <begin position="173"/>
        <end position="197"/>
    </location>
</feature>
<gene>
    <name evidence="2" type="ORF">SAMN04488063_2680</name>
</gene>
<dbReference type="Proteomes" id="UP000198876">
    <property type="component" value="Unassembled WGS sequence"/>
</dbReference>
<feature type="transmembrane region" description="Helical" evidence="1">
    <location>
        <begin position="12"/>
        <end position="30"/>
    </location>
</feature>
<name>A0A1I2TNG1_9EURY</name>
<dbReference type="Pfam" id="PF20108">
    <property type="entry name" value="DUF6498"/>
    <property type="match status" value="1"/>
</dbReference>
<evidence type="ECO:0000313" key="2">
    <source>
        <dbReference type="EMBL" id="SFG63861.1"/>
    </source>
</evidence>
<sequence length="433" mass="46435">MSRGIRAATARIRAGSYLGPVAVVASNAVAPVGVVAFGWSATALLGVFVLELAAVLFWSAVKVPFAAKRPNNAIDEHQLLGPLQAKRGGVELPGPLPPVYLRNVPTLVVLVVLLAPMELGAAVLVFSLPEPTLTAEITEQILLGGVGVFLGRGVETAADYFRDGGYRDHSARSVVLAPFKYVFGVGTLLVVVGSSGVESEAILALMVAGKLAYDLRTIQVERDEEKRGVFYRLYGSGETEIPATPVAEPDGEPTVRARPSRTVAVADALYRGAAYTLTSTALLFYALGAFLLVFAPSLAVFPLAVILAFGSLHATTRYLRYGTVEYRCYDGVLVTYDTLLDEPQERIERTEVADVSVETDFADRTFDTATVEFDRRGDDGSTVQFTVPDPEEVRRRDAGKPLSVVHVEEPEAIADALGVAWQFERSTGRASAD</sequence>
<dbReference type="InterPro" id="IPR045466">
    <property type="entry name" value="DUF6498"/>
</dbReference>
<reference evidence="3" key="1">
    <citation type="submission" date="2016-10" db="EMBL/GenBank/DDBJ databases">
        <authorList>
            <person name="Varghese N."/>
            <person name="Submissions S."/>
        </authorList>
    </citation>
    <scope>NUCLEOTIDE SEQUENCE [LARGE SCALE GENOMIC DNA]</scope>
    <source>
        <strain evidence="3">CGMCC 1.7739</strain>
    </source>
</reference>
<evidence type="ECO:0000313" key="3">
    <source>
        <dbReference type="Proteomes" id="UP000198876"/>
    </source>
</evidence>